<evidence type="ECO:0000313" key="2">
    <source>
        <dbReference type="EMBL" id="KAL3767590.1"/>
    </source>
</evidence>
<protein>
    <submittedName>
        <fullName evidence="2">Uncharacterized protein</fullName>
    </submittedName>
</protein>
<gene>
    <name evidence="2" type="ORF">ACHAW5_008364</name>
</gene>
<reference evidence="2 3" key="1">
    <citation type="submission" date="2024-10" db="EMBL/GenBank/DDBJ databases">
        <title>Updated reference genomes for cyclostephanoid diatoms.</title>
        <authorList>
            <person name="Roberts W.R."/>
            <person name="Alverson A.J."/>
        </authorList>
    </citation>
    <scope>NUCLEOTIDE SEQUENCE [LARGE SCALE GENOMIC DNA]</scope>
    <source>
        <strain evidence="2 3">AJA276-08</strain>
    </source>
</reference>
<evidence type="ECO:0000313" key="3">
    <source>
        <dbReference type="Proteomes" id="UP001530315"/>
    </source>
</evidence>
<feature type="compositionally biased region" description="Low complexity" evidence="1">
    <location>
        <begin position="280"/>
        <end position="299"/>
    </location>
</feature>
<keyword evidence="3" id="KW-1185">Reference proteome</keyword>
<dbReference type="Proteomes" id="UP001530315">
    <property type="component" value="Unassembled WGS sequence"/>
</dbReference>
<proteinExistence type="predicted"/>
<sequence length="355" mass="37567">MGLRRQLHGHQSAPWIGASALEKLGWPKPQGLLMSLRQQRQMGERLRRREMGHWRGPESGPGTRRCTERCALERVHQPKRPVLSLIGIEFRKPIALLLLTLRCGLGQPNAPGGGGGPSARRVALSFDLSSSSPCGRRTTTTTAAAGRGSLGVVVGRCRDPGGGGRWDDALYDGRRRRRAVTSSSSSTTGGRVLSRITSADGRFSFVVVRAIEEDVDDDVVVGTTAGMATTTANIAAAAAAGTARRGGGEGLVGKLFGNSDYDRISPTASLSSSSKKKKTNTSSSSSDFFCSSLPPSSPKSLSLSLARVVSAAAARGDAIDRHNDHDNNVTTNCTGRDEGKTMENRVRTSSIVLLS</sequence>
<dbReference type="EMBL" id="JALLAZ020001701">
    <property type="protein sequence ID" value="KAL3767590.1"/>
    <property type="molecule type" value="Genomic_DNA"/>
</dbReference>
<evidence type="ECO:0000256" key="1">
    <source>
        <dbReference type="SAM" id="MobiDB-lite"/>
    </source>
</evidence>
<feature type="region of interest" description="Disordered" evidence="1">
    <location>
        <begin position="266"/>
        <end position="299"/>
    </location>
</feature>
<name>A0ABD3MUH0_9STRA</name>
<dbReference type="AlphaFoldDB" id="A0ABD3MUH0"/>
<organism evidence="2 3">
    <name type="scientific">Stephanodiscus triporus</name>
    <dbReference type="NCBI Taxonomy" id="2934178"/>
    <lineage>
        <taxon>Eukaryota</taxon>
        <taxon>Sar</taxon>
        <taxon>Stramenopiles</taxon>
        <taxon>Ochrophyta</taxon>
        <taxon>Bacillariophyta</taxon>
        <taxon>Coscinodiscophyceae</taxon>
        <taxon>Thalassiosirophycidae</taxon>
        <taxon>Stephanodiscales</taxon>
        <taxon>Stephanodiscaceae</taxon>
        <taxon>Stephanodiscus</taxon>
    </lineage>
</organism>
<accession>A0ABD3MUH0</accession>
<comment type="caution">
    <text evidence="2">The sequence shown here is derived from an EMBL/GenBank/DDBJ whole genome shotgun (WGS) entry which is preliminary data.</text>
</comment>
<feature type="region of interest" description="Disordered" evidence="1">
    <location>
        <begin position="319"/>
        <end position="339"/>
    </location>
</feature>